<dbReference type="PROSITE" id="PS51257">
    <property type="entry name" value="PROKAR_LIPOPROTEIN"/>
    <property type="match status" value="1"/>
</dbReference>
<reference evidence="3" key="1">
    <citation type="submission" date="2009-10" db="EMBL/GenBank/DDBJ databases">
        <title>The complete chromosome of Gordonia bronchialis DSM 43247.</title>
        <authorList>
            <consortium name="US DOE Joint Genome Institute (JGI-PGF)"/>
            <person name="Lucas S."/>
            <person name="Copeland A."/>
            <person name="Lapidus A."/>
            <person name="Glavina del Rio T."/>
            <person name="Dalin E."/>
            <person name="Tice H."/>
            <person name="Bruce D."/>
            <person name="Goodwin L."/>
            <person name="Pitluck S."/>
            <person name="Kyrpides N."/>
            <person name="Mavromatis K."/>
            <person name="Ivanova N."/>
            <person name="Ovchinnikova G."/>
            <person name="Saunders E."/>
            <person name="Brettin T."/>
            <person name="Detter J.C."/>
            <person name="Han C."/>
            <person name="Larimer F."/>
            <person name="Land M."/>
            <person name="Hauser L."/>
            <person name="Markowitz V."/>
            <person name="Cheng J.-F."/>
            <person name="Hugenholtz P."/>
            <person name="Woyke T."/>
            <person name="Wu D."/>
            <person name="Jando M."/>
            <person name="Schneider S."/>
            <person name="Goeker M."/>
            <person name="Klenk H.-P."/>
            <person name="Eisen J.A."/>
        </authorList>
    </citation>
    <scope>NUCLEOTIDE SEQUENCE [LARGE SCALE GENOMIC DNA]</scope>
    <source>
        <strain evidence="3">ATCC 25592 / DSM 43247 / BCRC 13721 / JCM 3198 / KCTC 3076 / NBRC 16047 / NCTC 10667</strain>
    </source>
</reference>
<dbReference type="STRING" id="526226.Gbro_0672"/>
<keyword evidence="3" id="KW-1185">Reference proteome</keyword>
<dbReference type="EMBL" id="CP001802">
    <property type="protein sequence ID" value="ACY19997.1"/>
    <property type="molecule type" value="Genomic_DNA"/>
</dbReference>
<reference evidence="2 3" key="2">
    <citation type="journal article" date="2010" name="Stand. Genomic Sci.">
        <title>Complete genome sequence of Gordonia bronchialis type strain (3410).</title>
        <authorList>
            <person name="Ivanova N."/>
            <person name="Sikorski J."/>
            <person name="Jando M."/>
            <person name="Lapidus A."/>
            <person name="Nolan M."/>
            <person name="Lucas S."/>
            <person name="Del Rio T.G."/>
            <person name="Tice H."/>
            <person name="Copeland A."/>
            <person name="Cheng J.F."/>
            <person name="Chen F."/>
            <person name="Bruce D."/>
            <person name="Goodwin L."/>
            <person name="Pitluck S."/>
            <person name="Mavromatis K."/>
            <person name="Ovchinnikova G."/>
            <person name="Pati A."/>
            <person name="Chen A."/>
            <person name="Palaniappan K."/>
            <person name="Land M."/>
            <person name="Hauser L."/>
            <person name="Chang Y.J."/>
            <person name="Jeffries C.D."/>
            <person name="Chain P."/>
            <person name="Saunders E."/>
            <person name="Han C."/>
            <person name="Detter J.C."/>
            <person name="Brettin T."/>
            <person name="Rohde M."/>
            <person name="Goker M."/>
            <person name="Bristow J."/>
            <person name="Eisen J.A."/>
            <person name="Markowitz V."/>
            <person name="Hugenholtz P."/>
            <person name="Klenk H.P."/>
            <person name="Kyrpides N.C."/>
        </authorList>
    </citation>
    <scope>NUCLEOTIDE SEQUENCE [LARGE SCALE GENOMIC DNA]</scope>
    <source>
        <strain evidence="3">ATCC 25592 / DSM 43247 / BCRC 13721 / JCM 3198 / KCTC 3076 / NBRC 16047 / NCTC 10667</strain>
    </source>
</reference>
<dbReference type="AlphaFoldDB" id="D0L2B0"/>
<protein>
    <recommendedName>
        <fullName evidence="4">Lipoprotein</fullName>
    </recommendedName>
</protein>
<evidence type="ECO:0000256" key="1">
    <source>
        <dbReference type="SAM" id="SignalP"/>
    </source>
</evidence>
<keyword evidence="1" id="KW-0732">Signal</keyword>
<feature type="signal peptide" evidence="1">
    <location>
        <begin position="1"/>
        <end position="20"/>
    </location>
</feature>
<evidence type="ECO:0008006" key="4">
    <source>
        <dbReference type="Google" id="ProtNLM"/>
    </source>
</evidence>
<dbReference type="HOGENOM" id="CLU_1852353_0_0_11"/>
<name>D0L2B0_GORB4</name>
<dbReference type="Proteomes" id="UP000001219">
    <property type="component" value="Chromosome"/>
</dbReference>
<sequence>MFRFGWLMRCALTVAAVTFAVGVVGGCGTAEESAPNGVPLPGDFPRSEVPLIDGTVLSASGTEKPGWTIIVQGPANGGNQLDAAVKKLTDVGYTEMSRNSEGGQIAVTLSTDKDGARYVVTAGTSTQAAAGTSSVIYQVTKAG</sequence>
<dbReference type="KEGG" id="gbr:Gbro_0672"/>
<dbReference type="RefSeq" id="WP_012832584.1">
    <property type="nucleotide sequence ID" value="NC_013441.1"/>
</dbReference>
<organism evidence="2 3">
    <name type="scientific">Gordonia bronchialis (strain ATCC 25592 / DSM 43247 / BCRC 13721 / JCM 3198 / KCTC 3076 / NBRC 16047 / NCTC 10667)</name>
    <name type="common">Rhodococcus bronchialis</name>
    <dbReference type="NCBI Taxonomy" id="526226"/>
    <lineage>
        <taxon>Bacteria</taxon>
        <taxon>Bacillati</taxon>
        <taxon>Actinomycetota</taxon>
        <taxon>Actinomycetes</taxon>
        <taxon>Mycobacteriales</taxon>
        <taxon>Gordoniaceae</taxon>
        <taxon>Gordonia</taxon>
    </lineage>
</organism>
<dbReference type="eggNOG" id="ENOG5032NGA">
    <property type="taxonomic scope" value="Bacteria"/>
</dbReference>
<evidence type="ECO:0000313" key="2">
    <source>
        <dbReference type="EMBL" id="ACY19997.1"/>
    </source>
</evidence>
<accession>D0L2B0</accession>
<proteinExistence type="predicted"/>
<evidence type="ECO:0000313" key="3">
    <source>
        <dbReference type="Proteomes" id="UP000001219"/>
    </source>
</evidence>
<dbReference type="OrthoDB" id="4773813at2"/>
<feature type="chain" id="PRO_5038550720" description="Lipoprotein" evidence="1">
    <location>
        <begin position="21"/>
        <end position="143"/>
    </location>
</feature>
<gene>
    <name evidence="2" type="ordered locus">Gbro_0672</name>
</gene>